<keyword evidence="4" id="KW-1185">Reference proteome</keyword>
<dbReference type="Proteomes" id="UP000252884">
    <property type="component" value="Unassembled WGS sequence"/>
</dbReference>
<dbReference type="Pfam" id="PF20434">
    <property type="entry name" value="BD-FAE"/>
    <property type="match status" value="1"/>
</dbReference>
<sequence length="294" mass="31722">MAPHTPDDILVEDIAYQRQGDAPLLLRLYRPRGPGPFPLLAEVHGGAWCRGDRLDEDRLNCALAARGIVVAALDFRMPPQAAYPASLADINLAVRWLKAQAATWGCDAAGLGLMGLSSGAHQAMLTAMRPHDPRYAALPLEGGEGLDARAAFAVLCWPVIDPLGRYRYAREWQDSGRPVPETIGRVLPDHLRYWGGEDAMAEGNPVLALERGEAVALPPVLVLQGDADLVHPRAQLERFAQAYGRAGGEIALQWFEGEAEGFVNKKPDAPSTARAIDAIAHFVHQRSGSTVPAP</sequence>
<dbReference type="Gene3D" id="3.40.50.1820">
    <property type="entry name" value="alpha/beta hydrolase"/>
    <property type="match status" value="1"/>
</dbReference>
<gene>
    <name evidence="3" type="ORF">DES41_11480</name>
</gene>
<protein>
    <submittedName>
        <fullName evidence="3">Acetyl esterase/lipase</fullName>
    </submittedName>
</protein>
<reference evidence="3 4" key="1">
    <citation type="submission" date="2018-07" db="EMBL/GenBank/DDBJ databases">
        <title>Genomic Encyclopedia of Type Strains, Phase IV (KMG-IV): sequencing the most valuable type-strain genomes for metagenomic binning, comparative biology and taxonomic classification.</title>
        <authorList>
            <person name="Goeker M."/>
        </authorList>
    </citation>
    <scope>NUCLEOTIDE SEQUENCE [LARGE SCALE GENOMIC DNA]</scope>
    <source>
        <strain evidence="3 4">DSM 21634</strain>
    </source>
</reference>
<dbReference type="EMBL" id="QPJK01000014">
    <property type="protein sequence ID" value="RCW64768.1"/>
    <property type="molecule type" value="Genomic_DNA"/>
</dbReference>
<proteinExistence type="predicted"/>
<evidence type="ECO:0000313" key="3">
    <source>
        <dbReference type="EMBL" id="RCW64768.1"/>
    </source>
</evidence>
<name>A0A368XCN8_9BURK</name>
<feature type="domain" description="BD-FAE-like" evidence="2">
    <location>
        <begin position="29"/>
        <end position="131"/>
    </location>
</feature>
<keyword evidence="1" id="KW-0378">Hydrolase</keyword>
<accession>A0A368XCN8</accession>
<dbReference type="InterPro" id="IPR050300">
    <property type="entry name" value="GDXG_lipolytic_enzyme"/>
</dbReference>
<dbReference type="RefSeq" id="WP_170168384.1">
    <property type="nucleotide sequence ID" value="NZ_QPJK01000014.1"/>
</dbReference>
<dbReference type="InterPro" id="IPR049492">
    <property type="entry name" value="BD-FAE-like_dom"/>
</dbReference>
<dbReference type="InterPro" id="IPR029058">
    <property type="entry name" value="AB_hydrolase_fold"/>
</dbReference>
<dbReference type="SUPFAM" id="SSF53474">
    <property type="entry name" value="alpha/beta-Hydrolases"/>
    <property type="match status" value="1"/>
</dbReference>
<evidence type="ECO:0000313" key="4">
    <source>
        <dbReference type="Proteomes" id="UP000252884"/>
    </source>
</evidence>
<organism evidence="3 4">
    <name type="scientific">Pseudorhodoferax soli</name>
    <dbReference type="NCBI Taxonomy" id="545864"/>
    <lineage>
        <taxon>Bacteria</taxon>
        <taxon>Pseudomonadati</taxon>
        <taxon>Pseudomonadota</taxon>
        <taxon>Betaproteobacteria</taxon>
        <taxon>Burkholderiales</taxon>
        <taxon>Comamonadaceae</taxon>
    </lineage>
</organism>
<evidence type="ECO:0000259" key="2">
    <source>
        <dbReference type="Pfam" id="PF20434"/>
    </source>
</evidence>
<dbReference type="PANTHER" id="PTHR48081">
    <property type="entry name" value="AB HYDROLASE SUPERFAMILY PROTEIN C4A8.06C"/>
    <property type="match status" value="1"/>
</dbReference>
<comment type="caution">
    <text evidence="3">The sequence shown here is derived from an EMBL/GenBank/DDBJ whole genome shotgun (WGS) entry which is preliminary data.</text>
</comment>
<dbReference type="AlphaFoldDB" id="A0A368XCN8"/>
<evidence type="ECO:0000256" key="1">
    <source>
        <dbReference type="ARBA" id="ARBA00022801"/>
    </source>
</evidence>
<dbReference type="GO" id="GO:0016787">
    <property type="term" value="F:hydrolase activity"/>
    <property type="evidence" value="ECO:0007669"/>
    <property type="project" value="UniProtKB-KW"/>
</dbReference>